<dbReference type="InterPro" id="IPR032308">
    <property type="entry name" value="TDBD"/>
</dbReference>
<feature type="region of interest" description="Disordered" evidence="6">
    <location>
        <begin position="529"/>
        <end position="566"/>
    </location>
</feature>
<evidence type="ECO:0000313" key="11">
    <source>
        <dbReference type="EMBL" id="KAB1224878.1"/>
    </source>
</evidence>
<dbReference type="GO" id="GO:0003714">
    <property type="term" value="F:transcription corepressor activity"/>
    <property type="evidence" value="ECO:0007669"/>
    <property type="project" value="InterPro"/>
</dbReference>
<dbReference type="InterPro" id="IPR042163">
    <property type="entry name" value="PHF12"/>
</dbReference>
<keyword evidence="12" id="KW-1185">Reference proteome</keyword>
<proteinExistence type="predicted"/>
<dbReference type="CDD" id="cd20405">
    <property type="entry name" value="Tudor_Agenet_AtDUF_rpt1_3"/>
    <property type="match status" value="1"/>
</dbReference>
<dbReference type="OrthoDB" id="1903104at2759"/>
<sequence length="818" mass="91618">MAEGGREKIRVRVRETQISTREKRRGGVRSEEDGFRGSWHPGTVIACYDQGRCVKYDPLLCTDGSDNLEEAVQVSPLLDGIGSANANSCHYRGCIRPLPPHFEFNNKGVGVYYLDAWWEGVIFDHDYGSDERRIFFPDLGDELKTGLDMLRITQDWSEITKNWQPRGTWLFLELIDEYEQAGYLGVSGKQFWYDLRGQKGFKEIKEWTCTRRDLWKELMLEVIDENLNIILKDVLQFLDHSGGLSQEPSGQLESARTAADTSPEATLVNSHAIFPIENDLSADSLAGQEKSVVRELIFPLDANGSDTNISAHSGVPCHNKAACLAAKPLSVLPSNPDGNSGTSSVTVGEEISCTNSDKTNRKPKHMTCGKTGNWLPVGPDIVPGDIFFPNADSDYAHLTMNNRKPGNLLTTNVRKHLSYLGWKIEIMRGKTINRLRYMSPDGKAYHSLRQVCKVRKVSTSEMIFSISDNYPSLHISPNDTSSFSLLRQPEENRDPDFCPQTVVSPQSDELREKPECCPQALVDYDMHGLHKSSKTPTSSLKDSLPKIKRKKGSGPLPNLRGDPESSHPTCMLLSSKRVQQVVAPKSSHHNPRTVLLWLIDNNVVLPRAKVRYCSRKNFHSMAEGRITRHGIKCSCCEKVFTLSNFEVHAGSNYHRPAASIFLEDGRSLFDCQMQVIRGKKMGSYARKPRALNKGTSHQGENDNICTVCHYGGELVLCDKCPSAFHQGCINLKDRIIGVKAEILLGLQKILGKPLPAGEDNLTWTLLKPMTPDTHEVEALSENHSKLNVALEVMHEHFEPIKESRAQRDLVEDVIFNRG</sequence>
<dbReference type="EMBL" id="RXIC02000019">
    <property type="protein sequence ID" value="KAB1224878.1"/>
    <property type="molecule type" value="Genomic_DNA"/>
</dbReference>
<dbReference type="GO" id="GO:0006357">
    <property type="term" value="P:regulation of transcription by RNA polymerase II"/>
    <property type="evidence" value="ECO:0007669"/>
    <property type="project" value="TreeGrafter"/>
</dbReference>
<keyword evidence="2" id="KW-0479">Metal-binding</keyword>
<dbReference type="InterPro" id="IPR008395">
    <property type="entry name" value="Agenet-like_dom"/>
</dbReference>
<feature type="domain" description="Tify" evidence="9">
    <location>
        <begin position="624"/>
        <end position="674"/>
    </location>
</feature>
<accession>A0A6A1WMB5</accession>
<evidence type="ECO:0000256" key="2">
    <source>
        <dbReference type="ARBA" id="ARBA00022723"/>
    </source>
</evidence>
<comment type="caution">
    <text evidence="11">The sequence shown here is derived from an EMBL/GenBank/DDBJ whole genome shotgun (WGS) entry which is preliminary data.</text>
</comment>
<feature type="domain" description="DUF7028" evidence="10">
    <location>
        <begin position="381"/>
        <end position="454"/>
    </location>
</feature>
<evidence type="ECO:0000259" key="10">
    <source>
        <dbReference type="Pfam" id="PF22970"/>
    </source>
</evidence>
<evidence type="ECO:0000259" key="9">
    <source>
        <dbReference type="Pfam" id="PF16135"/>
    </source>
</evidence>
<evidence type="ECO:0000256" key="6">
    <source>
        <dbReference type="SAM" id="MobiDB-lite"/>
    </source>
</evidence>
<comment type="subcellular location">
    <subcellularLocation>
        <location evidence="1">Nucleus</location>
    </subcellularLocation>
</comment>
<evidence type="ECO:0000256" key="1">
    <source>
        <dbReference type="ARBA" id="ARBA00004123"/>
    </source>
</evidence>
<name>A0A6A1WMB5_9ROSI</name>
<dbReference type="InterPro" id="IPR011011">
    <property type="entry name" value="Znf_FYVE_PHD"/>
</dbReference>
<keyword evidence="5" id="KW-0539">Nucleus</keyword>
<gene>
    <name evidence="11" type="ORF">CJ030_MR1G008848</name>
</gene>
<dbReference type="GO" id="GO:0005634">
    <property type="term" value="C:nucleus"/>
    <property type="evidence" value="ECO:0007669"/>
    <property type="project" value="UniProtKB-SubCell"/>
</dbReference>
<dbReference type="PANTHER" id="PTHR46309:SF12">
    <property type="entry name" value="GB|AAC80581.1"/>
    <property type="match status" value="1"/>
</dbReference>
<evidence type="ECO:0000259" key="8">
    <source>
        <dbReference type="Pfam" id="PF05641"/>
    </source>
</evidence>
<dbReference type="Pfam" id="PF22970">
    <property type="entry name" value="DUF7028"/>
    <property type="match status" value="1"/>
</dbReference>
<feature type="domain" description="Agenet-like" evidence="8">
    <location>
        <begin position="28"/>
        <end position="100"/>
    </location>
</feature>
<evidence type="ECO:0000256" key="4">
    <source>
        <dbReference type="ARBA" id="ARBA00022833"/>
    </source>
</evidence>
<dbReference type="SUPFAM" id="SSF57903">
    <property type="entry name" value="FYVE/PHD zinc finger"/>
    <property type="match status" value="1"/>
</dbReference>
<dbReference type="Gene3D" id="3.30.40.10">
    <property type="entry name" value="Zinc/RING finger domain, C3HC4 (zinc finger)"/>
    <property type="match status" value="1"/>
</dbReference>
<dbReference type="Pfam" id="PF00628">
    <property type="entry name" value="PHD"/>
    <property type="match status" value="1"/>
</dbReference>
<reference evidence="11 12" key="1">
    <citation type="journal article" date="2019" name="Plant Biotechnol. J.">
        <title>The red bayberry genome and genetic basis of sex determination.</title>
        <authorList>
            <person name="Jia H.M."/>
            <person name="Jia H.J."/>
            <person name="Cai Q.L."/>
            <person name="Wang Y."/>
            <person name="Zhao H.B."/>
            <person name="Yang W.F."/>
            <person name="Wang G.Y."/>
            <person name="Li Y.H."/>
            <person name="Zhan D.L."/>
            <person name="Shen Y.T."/>
            <person name="Niu Q.F."/>
            <person name="Chang L."/>
            <person name="Qiu J."/>
            <person name="Zhao L."/>
            <person name="Xie H.B."/>
            <person name="Fu W.Y."/>
            <person name="Jin J."/>
            <person name="Li X.W."/>
            <person name="Jiao Y."/>
            <person name="Zhou C.C."/>
            <person name="Tu T."/>
            <person name="Chai C.Y."/>
            <person name="Gao J.L."/>
            <person name="Fan L.J."/>
            <person name="van de Weg E."/>
            <person name="Wang J.Y."/>
            <person name="Gao Z.S."/>
        </authorList>
    </citation>
    <scope>NUCLEOTIDE SEQUENCE [LARGE SCALE GENOMIC DNA]</scope>
    <source>
        <tissue evidence="11">Leaves</tissue>
    </source>
</reference>
<evidence type="ECO:0000256" key="5">
    <source>
        <dbReference type="ARBA" id="ARBA00023242"/>
    </source>
</evidence>
<evidence type="ECO:0000313" key="12">
    <source>
        <dbReference type="Proteomes" id="UP000516437"/>
    </source>
</evidence>
<feature type="domain" description="PHD-type" evidence="7">
    <location>
        <begin position="705"/>
        <end position="734"/>
    </location>
</feature>
<dbReference type="InterPro" id="IPR019787">
    <property type="entry name" value="Znf_PHD-finger"/>
</dbReference>
<evidence type="ECO:0000259" key="7">
    <source>
        <dbReference type="Pfam" id="PF00628"/>
    </source>
</evidence>
<dbReference type="InterPro" id="IPR054292">
    <property type="entry name" value="DUF7028"/>
</dbReference>
<dbReference type="Proteomes" id="UP000516437">
    <property type="component" value="Chromosome 1"/>
</dbReference>
<organism evidence="11 12">
    <name type="scientific">Morella rubra</name>
    <name type="common">Chinese bayberry</name>
    <dbReference type="NCBI Taxonomy" id="262757"/>
    <lineage>
        <taxon>Eukaryota</taxon>
        <taxon>Viridiplantae</taxon>
        <taxon>Streptophyta</taxon>
        <taxon>Embryophyta</taxon>
        <taxon>Tracheophyta</taxon>
        <taxon>Spermatophyta</taxon>
        <taxon>Magnoliopsida</taxon>
        <taxon>eudicotyledons</taxon>
        <taxon>Gunneridae</taxon>
        <taxon>Pentapetalae</taxon>
        <taxon>rosids</taxon>
        <taxon>fabids</taxon>
        <taxon>Fagales</taxon>
        <taxon>Myricaceae</taxon>
        <taxon>Morella</taxon>
    </lineage>
</organism>
<dbReference type="Pfam" id="PF16135">
    <property type="entry name" value="TDBD"/>
    <property type="match status" value="1"/>
</dbReference>
<protein>
    <submittedName>
        <fullName evidence="11">Uncharacterized protein</fullName>
    </submittedName>
</protein>
<keyword evidence="3" id="KW-0863">Zinc-finger</keyword>
<dbReference type="PANTHER" id="PTHR46309">
    <property type="entry name" value="PHD FINGER PROTEIN 12"/>
    <property type="match status" value="1"/>
</dbReference>
<dbReference type="Pfam" id="PF05641">
    <property type="entry name" value="Agenet"/>
    <property type="match status" value="1"/>
</dbReference>
<keyword evidence="4" id="KW-0862">Zinc</keyword>
<dbReference type="GO" id="GO:0008270">
    <property type="term" value="F:zinc ion binding"/>
    <property type="evidence" value="ECO:0007669"/>
    <property type="project" value="UniProtKB-KW"/>
</dbReference>
<evidence type="ECO:0000256" key="3">
    <source>
        <dbReference type="ARBA" id="ARBA00022771"/>
    </source>
</evidence>
<dbReference type="InterPro" id="IPR013083">
    <property type="entry name" value="Znf_RING/FYVE/PHD"/>
</dbReference>
<dbReference type="AlphaFoldDB" id="A0A6A1WMB5"/>